<keyword evidence="8 10" id="KW-0472">Membrane</keyword>
<organism evidence="11">
    <name type="scientific">bioreactor metagenome</name>
    <dbReference type="NCBI Taxonomy" id="1076179"/>
    <lineage>
        <taxon>unclassified sequences</taxon>
        <taxon>metagenomes</taxon>
        <taxon>ecological metagenomes</taxon>
    </lineage>
</organism>
<dbReference type="EMBL" id="VSSQ01011677">
    <property type="protein sequence ID" value="MPM47439.1"/>
    <property type="molecule type" value="Genomic_DNA"/>
</dbReference>
<dbReference type="AlphaFoldDB" id="A0A645A2M1"/>
<evidence type="ECO:0000256" key="8">
    <source>
        <dbReference type="ARBA" id="ARBA00023136"/>
    </source>
</evidence>
<evidence type="ECO:0000256" key="1">
    <source>
        <dbReference type="ARBA" id="ARBA00004651"/>
    </source>
</evidence>
<dbReference type="PANTHER" id="PTHR11795">
    <property type="entry name" value="BRANCHED-CHAIN AMINO ACID TRANSPORT SYSTEM PERMEASE PROTEIN LIVH"/>
    <property type="match status" value="1"/>
</dbReference>
<protein>
    <recommendedName>
        <fullName evidence="12">High-affinity branched-chain amino acid transport system permease protein LivH</fullName>
    </recommendedName>
</protein>
<evidence type="ECO:0000256" key="5">
    <source>
        <dbReference type="ARBA" id="ARBA00022692"/>
    </source>
</evidence>
<dbReference type="GO" id="GO:0042941">
    <property type="term" value="P:D-alanine transmembrane transport"/>
    <property type="evidence" value="ECO:0007669"/>
    <property type="project" value="TreeGrafter"/>
</dbReference>
<reference evidence="11" key="1">
    <citation type="submission" date="2019-08" db="EMBL/GenBank/DDBJ databases">
        <authorList>
            <person name="Kucharzyk K."/>
            <person name="Murdoch R.W."/>
            <person name="Higgins S."/>
            <person name="Loffler F."/>
        </authorList>
    </citation>
    <scope>NUCLEOTIDE SEQUENCE</scope>
</reference>
<evidence type="ECO:0000256" key="10">
    <source>
        <dbReference type="SAM" id="Phobius"/>
    </source>
</evidence>
<evidence type="ECO:0000313" key="11">
    <source>
        <dbReference type="EMBL" id="MPM47439.1"/>
    </source>
</evidence>
<evidence type="ECO:0000256" key="6">
    <source>
        <dbReference type="ARBA" id="ARBA00022970"/>
    </source>
</evidence>
<proteinExistence type="inferred from homology"/>
<keyword evidence="7 10" id="KW-1133">Transmembrane helix</keyword>
<comment type="caution">
    <text evidence="11">The sequence shown here is derived from an EMBL/GenBank/DDBJ whole genome shotgun (WGS) entry which is preliminary data.</text>
</comment>
<feature type="transmembrane region" description="Helical" evidence="10">
    <location>
        <begin position="160"/>
        <end position="179"/>
    </location>
</feature>
<dbReference type="GO" id="GO:0015808">
    <property type="term" value="P:L-alanine transport"/>
    <property type="evidence" value="ECO:0007669"/>
    <property type="project" value="TreeGrafter"/>
</dbReference>
<dbReference type="GO" id="GO:0015188">
    <property type="term" value="F:L-isoleucine transmembrane transporter activity"/>
    <property type="evidence" value="ECO:0007669"/>
    <property type="project" value="TreeGrafter"/>
</dbReference>
<comment type="similarity">
    <text evidence="9">Belongs to the binding-protein-dependent transport system permease family. LivHM subfamily.</text>
</comment>
<dbReference type="GO" id="GO:1903806">
    <property type="term" value="P:L-isoleucine import across plasma membrane"/>
    <property type="evidence" value="ECO:0007669"/>
    <property type="project" value="TreeGrafter"/>
</dbReference>
<accession>A0A645A2M1</accession>
<keyword evidence="6" id="KW-0029">Amino-acid transport</keyword>
<keyword evidence="3" id="KW-1003">Cell membrane</keyword>
<keyword evidence="2" id="KW-0813">Transport</keyword>
<dbReference type="GO" id="GO:0005304">
    <property type="term" value="F:L-valine transmembrane transporter activity"/>
    <property type="evidence" value="ECO:0007669"/>
    <property type="project" value="TreeGrafter"/>
</dbReference>
<feature type="transmembrane region" description="Helical" evidence="10">
    <location>
        <begin position="80"/>
        <end position="106"/>
    </location>
</feature>
<dbReference type="GO" id="GO:0005886">
    <property type="term" value="C:plasma membrane"/>
    <property type="evidence" value="ECO:0007669"/>
    <property type="project" value="UniProtKB-SubCell"/>
</dbReference>
<dbReference type="CDD" id="cd06582">
    <property type="entry name" value="TM_PBP1_LivH_like"/>
    <property type="match status" value="1"/>
</dbReference>
<keyword evidence="4" id="KW-0997">Cell inner membrane</keyword>
<feature type="transmembrane region" description="Helical" evidence="10">
    <location>
        <begin position="118"/>
        <end position="140"/>
    </location>
</feature>
<name>A0A645A2M1_9ZZZZ</name>
<dbReference type="PANTHER" id="PTHR11795:SF371">
    <property type="entry name" value="HIGH-AFFINITY BRANCHED-CHAIN AMINO ACID TRANSPORT SYSTEM PERMEASE PROTEIN LIVH"/>
    <property type="match status" value="1"/>
</dbReference>
<evidence type="ECO:0000256" key="7">
    <source>
        <dbReference type="ARBA" id="ARBA00022989"/>
    </source>
</evidence>
<dbReference type="GO" id="GO:0015190">
    <property type="term" value="F:L-leucine transmembrane transporter activity"/>
    <property type="evidence" value="ECO:0007669"/>
    <property type="project" value="TreeGrafter"/>
</dbReference>
<gene>
    <name evidence="11" type="ORF">SDC9_94149</name>
</gene>
<dbReference type="InterPro" id="IPR052157">
    <property type="entry name" value="BCAA_transport_permease"/>
</dbReference>
<comment type="subcellular location">
    <subcellularLocation>
        <location evidence="1">Cell membrane</location>
        <topology evidence="1">Multi-pass membrane protein</topology>
    </subcellularLocation>
</comment>
<dbReference type="Pfam" id="PF02653">
    <property type="entry name" value="BPD_transp_2"/>
    <property type="match status" value="1"/>
</dbReference>
<evidence type="ECO:0008006" key="12">
    <source>
        <dbReference type="Google" id="ProtNLM"/>
    </source>
</evidence>
<sequence>MLFVPNGRNPQPFPKLFEMESIKIGGVLIKPETILCIILSAVLITGLYYIIEKTTFGRYIRATAQDREAAMMMGINVKKIFIITLALGSALGAVAGMMNGLSYGIIKFNMGFAAGIKGFAAAVVGGLGNVYGAIAGGMLLGFLEIFVVSTIPDGSSYQDLISFVIVILCLVFRPAGIFGERAYEKV</sequence>
<evidence type="ECO:0000256" key="4">
    <source>
        <dbReference type="ARBA" id="ARBA00022519"/>
    </source>
</evidence>
<dbReference type="GO" id="GO:0015192">
    <property type="term" value="F:L-phenylalanine transmembrane transporter activity"/>
    <property type="evidence" value="ECO:0007669"/>
    <property type="project" value="TreeGrafter"/>
</dbReference>
<evidence type="ECO:0000256" key="9">
    <source>
        <dbReference type="ARBA" id="ARBA00037998"/>
    </source>
</evidence>
<dbReference type="InterPro" id="IPR001851">
    <property type="entry name" value="ABC_transp_permease"/>
</dbReference>
<evidence type="ECO:0000256" key="3">
    <source>
        <dbReference type="ARBA" id="ARBA00022475"/>
    </source>
</evidence>
<evidence type="ECO:0000256" key="2">
    <source>
        <dbReference type="ARBA" id="ARBA00022448"/>
    </source>
</evidence>
<feature type="transmembrane region" description="Helical" evidence="10">
    <location>
        <begin position="33"/>
        <end position="51"/>
    </location>
</feature>
<keyword evidence="5 10" id="KW-0812">Transmembrane</keyword>